<gene>
    <name evidence="2" type="ORF">A33Q_4645</name>
</gene>
<dbReference type="InterPro" id="IPR011990">
    <property type="entry name" value="TPR-like_helical_dom_sf"/>
</dbReference>
<reference evidence="2 3" key="1">
    <citation type="journal article" date="2013" name="Genome Announc.">
        <title>Draft Genome Sequence of Indibacter alkaliphilus Strain LW1T, Isolated from Lonar Lake, a Haloalkaline Lake in the Buldana District of Maharashtra, India.</title>
        <authorList>
            <person name="Singh A."/>
            <person name="Kumar Jangir P."/>
            <person name="Sharma R."/>
            <person name="Singh A."/>
            <person name="Kumar Pinnaka A."/>
            <person name="Shivaji S."/>
        </authorList>
    </citation>
    <scope>NUCLEOTIDE SEQUENCE [LARGE SCALE GENOMIC DNA]</scope>
    <source>
        <strain evidence="3">CCUG 57479 / KCTC 22604 / LW1</strain>
    </source>
</reference>
<keyword evidence="1" id="KW-1133">Transmembrane helix</keyword>
<dbReference type="RefSeq" id="WP_009035481.1">
    <property type="nucleotide sequence ID" value="NZ_ALWO02000054.1"/>
</dbReference>
<dbReference type="OrthoDB" id="821231at2"/>
<dbReference type="Gene3D" id="1.25.40.10">
    <property type="entry name" value="Tetratricopeptide repeat domain"/>
    <property type="match status" value="1"/>
</dbReference>
<evidence type="ECO:0000313" key="2">
    <source>
        <dbReference type="EMBL" id="EOZ91577.1"/>
    </source>
</evidence>
<keyword evidence="1" id="KW-0812">Transmembrane</keyword>
<evidence type="ECO:0000313" key="3">
    <source>
        <dbReference type="Proteomes" id="UP000006073"/>
    </source>
</evidence>
<protein>
    <recommendedName>
        <fullName evidence="4">Tetratricopeptide repeat-containing protein</fullName>
    </recommendedName>
</protein>
<dbReference type="Pfam" id="PF13174">
    <property type="entry name" value="TPR_6"/>
    <property type="match status" value="1"/>
</dbReference>
<accession>S2CWR4</accession>
<dbReference type="SUPFAM" id="SSF48452">
    <property type="entry name" value="TPR-like"/>
    <property type="match status" value="1"/>
</dbReference>
<evidence type="ECO:0008006" key="4">
    <source>
        <dbReference type="Google" id="ProtNLM"/>
    </source>
</evidence>
<keyword evidence="1" id="KW-0472">Membrane</keyword>
<evidence type="ECO:0000256" key="1">
    <source>
        <dbReference type="SAM" id="Phobius"/>
    </source>
</evidence>
<proteinExistence type="predicted"/>
<dbReference type="InterPro" id="IPR019734">
    <property type="entry name" value="TPR_rpt"/>
</dbReference>
<dbReference type="AlphaFoldDB" id="S2CWR4"/>
<dbReference type="STRING" id="1189612.A33Q_4645"/>
<sequence>MDNQDLINSFFQGNLSEDEKYQLEELIKSDTEFAKAFKFEKELRDSLIHQERQILKSRLKSLDQQRSKPLILKYWHMAASFVLLIASILFVLNRNDHSTSRLYAKYMEPYPNVLSPVVRSDRENDTVFLEAMKSYDQKNYEEAIHLMLKINEEYSSSELEVYLSISLLMQDRDEEALETLQRINLNSQHIDAVVVDWYLGLAYLKTGDKDKALESIAAVASSGGELSSQASKLLNKLK</sequence>
<dbReference type="Proteomes" id="UP000006073">
    <property type="component" value="Unassembled WGS sequence"/>
</dbReference>
<organism evidence="2 3">
    <name type="scientific">Indibacter alkaliphilus (strain CCUG 57479 / KCTC 22604 / LW1)</name>
    <dbReference type="NCBI Taxonomy" id="1189612"/>
    <lineage>
        <taxon>Bacteria</taxon>
        <taxon>Pseudomonadati</taxon>
        <taxon>Bacteroidota</taxon>
        <taxon>Cytophagia</taxon>
        <taxon>Cytophagales</taxon>
        <taxon>Cyclobacteriaceae</taxon>
    </lineage>
</organism>
<dbReference type="eggNOG" id="COG0457">
    <property type="taxonomic scope" value="Bacteria"/>
</dbReference>
<feature type="transmembrane region" description="Helical" evidence="1">
    <location>
        <begin position="74"/>
        <end position="92"/>
    </location>
</feature>
<keyword evidence="3" id="KW-1185">Reference proteome</keyword>
<comment type="caution">
    <text evidence="2">The sequence shown here is derived from an EMBL/GenBank/DDBJ whole genome shotgun (WGS) entry which is preliminary data.</text>
</comment>
<name>S2CWR4_INDAL</name>
<dbReference type="EMBL" id="ALWO02000054">
    <property type="protein sequence ID" value="EOZ91577.1"/>
    <property type="molecule type" value="Genomic_DNA"/>
</dbReference>